<proteinExistence type="predicted"/>
<accession>A0A250KQH0</accession>
<gene>
    <name evidence="1" type="ORF">sS8_1961</name>
</gene>
<dbReference type="AlphaFoldDB" id="A0A250KQH0"/>
<dbReference type="PROSITE" id="PS51311">
    <property type="entry name" value="SCGB"/>
    <property type="match status" value="1"/>
</dbReference>
<dbReference type="OrthoDB" id="5568887at2"/>
<name>A0A250KQH0_9GAMM</name>
<evidence type="ECO:0000313" key="1">
    <source>
        <dbReference type="EMBL" id="BBA33915.1"/>
    </source>
</evidence>
<organism evidence="1 2">
    <name type="scientific">Methylocaldum marinum</name>
    <dbReference type="NCBI Taxonomy" id="1432792"/>
    <lineage>
        <taxon>Bacteria</taxon>
        <taxon>Pseudomonadati</taxon>
        <taxon>Pseudomonadota</taxon>
        <taxon>Gammaproteobacteria</taxon>
        <taxon>Methylococcales</taxon>
        <taxon>Methylococcaceae</taxon>
        <taxon>Methylocaldum</taxon>
    </lineage>
</organism>
<dbReference type="Proteomes" id="UP000266313">
    <property type="component" value="Chromosome"/>
</dbReference>
<reference evidence="1 2" key="1">
    <citation type="submission" date="2016-12" db="EMBL/GenBank/DDBJ databases">
        <title>Genome sequencing of Methylocaldum marinum.</title>
        <authorList>
            <person name="Takeuchi M."/>
            <person name="Kamagata Y."/>
            <person name="Hiraoka S."/>
            <person name="Oshima K."/>
            <person name="Hattori M."/>
            <person name="Iwasaki W."/>
        </authorList>
    </citation>
    <scope>NUCLEOTIDE SEQUENCE [LARGE SCALE GENOMIC DNA]</scope>
    <source>
        <strain evidence="1 2">S8</strain>
    </source>
</reference>
<dbReference type="EMBL" id="AP017928">
    <property type="protein sequence ID" value="BBA33915.1"/>
    <property type="molecule type" value="Genomic_DNA"/>
</dbReference>
<dbReference type="KEGG" id="mmai:sS8_1961"/>
<dbReference type="RefSeq" id="WP_119629433.1">
    <property type="nucleotide sequence ID" value="NZ_AP017928.1"/>
</dbReference>
<keyword evidence="2" id="KW-1185">Reference proteome</keyword>
<evidence type="ECO:0000313" key="2">
    <source>
        <dbReference type="Proteomes" id="UP000266313"/>
    </source>
</evidence>
<dbReference type="InterPro" id="IPR016126">
    <property type="entry name" value="Secretoglobin"/>
</dbReference>
<sequence length="142" mass="15889">MNRKNRGAGRVRPNGRILAVLCGLPLLGCSLITVHTPGGDTRRMNPREFSEYVEQVFRYHNQIVNEIIDLTNSSGDTDELDEEESAELAKEEARMIQVCASLNEIVSESMTGQDTDFRAKLRLIDAVPECEAATRRVEDLLP</sequence>
<protein>
    <submittedName>
        <fullName evidence="1">Conserved domain protein</fullName>
    </submittedName>
</protein>